<dbReference type="InterPro" id="IPR039246">
    <property type="entry name" value="Flagellar_FlgA"/>
</dbReference>
<evidence type="ECO:0000256" key="5">
    <source>
        <dbReference type="ARBA" id="ARBA00022764"/>
    </source>
</evidence>
<dbReference type="SMART" id="SM00858">
    <property type="entry name" value="SAF"/>
    <property type="match status" value="1"/>
</dbReference>
<evidence type="ECO:0000256" key="1">
    <source>
        <dbReference type="ARBA" id="ARBA00004418"/>
    </source>
</evidence>
<evidence type="ECO:0000259" key="8">
    <source>
        <dbReference type="SMART" id="SM00858"/>
    </source>
</evidence>
<dbReference type="Gene3D" id="2.30.30.760">
    <property type="match status" value="1"/>
</dbReference>
<keyword evidence="9" id="KW-0282">Flagellum</keyword>
<proteinExistence type="inferred from homology"/>
<comment type="similarity">
    <text evidence="2 7">Belongs to the FlgA family.</text>
</comment>
<evidence type="ECO:0000313" key="9">
    <source>
        <dbReference type="EMBL" id="MBB6341085.1"/>
    </source>
</evidence>
<comment type="caution">
    <text evidence="9">The sequence shown here is derived from an EMBL/GenBank/DDBJ whole genome shotgun (WGS) entry which is preliminary data.</text>
</comment>
<dbReference type="PANTHER" id="PTHR36307:SF1">
    <property type="entry name" value="FLAGELLA BASAL BODY P-RING FORMATION PROTEIN FLGA"/>
    <property type="match status" value="1"/>
</dbReference>
<keyword evidence="7" id="KW-1005">Bacterial flagellum biogenesis</keyword>
<name>A0A7X0BSN6_9PSED</name>
<keyword evidence="9" id="KW-0969">Cilium</keyword>
<evidence type="ECO:0000256" key="4">
    <source>
        <dbReference type="ARBA" id="ARBA00022729"/>
    </source>
</evidence>
<evidence type="ECO:0000256" key="7">
    <source>
        <dbReference type="RuleBase" id="RU362063"/>
    </source>
</evidence>
<comment type="subcellular location">
    <subcellularLocation>
        <location evidence="1 7">Periplasm</location>
    </subcellularLocation>
</comment>
<evidence type="ECO:0000256" key="6">
    <source>
        <dbReference type="ARBA" id="ARBA00025643"/>
    </source>
</evidence>
<gene>
    <name evidence="9" type="ORF">HNP49_001242</name>
</gene>
<dbReference type="GO" id="GO:0044780">
    <property type="term" value="P:bacterial-type flagellum assembly"/>
    <property type="evidence" value="ECO:0007669"/>
    <property type="project" value="InterPro"/>
</dbReference>
<keyword evidence="5 7" id="KW-0574">Periplasm</keyword>
<dbReference type="EMBL" id="JACHLL010000002">
    <property type="protein sequence ID" value="MBB6341085.1"/>
    <property type="molecule type" value="Genomic_DNA"/>
</dbReference>
<dbReference type="NCBIfam" id="TIGR03170">
    <property type="entry name" value="flgA_cterm"/>
    <property type="match status" value="1"/>
</dbReference>
<dbReference type="InterPro" id="IPR013974">
    <property type="entry name" value="SAF"/>
</dbReference>
<accession>A0A7X0BSN6</accession>
<dbReference type="PANTHER" id="PTHR36307">
    <property type="entry name" value="FLAGELLA BASAL BODY P-RING FORMATION PROTEIN FLGA"/>
    <property type="match status" value="1"/>
</dbReference>
<sequence length="226" mass="24548">MALNAIAASPAFTTSEMLIGASQSFLEQRVGEYLQQSSIEGRPLIEIKRLDPRLRLAACDTPLSIRLESPSEPIGRISLRVRCDSTMQWTVFVPAQVKLYRQIVVASRPVKRQTLLDAADVHLAERDVGTLNAGYLTELTQAIGNKSTRPLLADQALTPNMVEMADVVSKGDQVVISASTHSMSVKMPGEALSDGAPGEQIRVRNLSSQRVIKARVTGPGQVEVNM</sequence>
<keyword evidence="10" id="KW-1185">Reference proteome</keyword>
<dbReference type="AlphaFoldDB" id="A0A7X0BSN6"/>
<feature type="domain" description="SAF" evidence="8">
    <location>
        <begin position="101"/>
        <end position="163"/>
    </location>
</feature>
<dbReference type="Proteomes" id="UP000557193">
    <property type="component" value="Unassembled WGS sequence"/>
</dbReference>
<dbReference type="Pfam" id="PF17656">
    <property type="entry name" value="ChapFlgA_N"/>
    <property type="match status" value="1"/>
</dbReference>
<dbReference type="Gene3D" id="3.90.1210.10">
    <property type="entry name" value="Antifreeze-like/N-acetylneuraminic acid synthase C-terminal domain"/>
    <property type="match status" value="1"/>
</dbReference>
<keyword evidence="9" id="KW-0966">Cell projection</keyword>
<protein>
    <recommendedName>
        <fullName evidence="3 7">Flagella basal body P-ring formation protein FlgA</fullName>
    </recommendedName>
</protein>
<dbReference type="InterPro" id="IPR041231">
    <property type="entry name" value="FlgA_N"/>
</dbReference>
<evidence type="ECO:0000313" key="10">
    <source>
        <dbReference type="Proteomes" id="UP000557193"/>
    </source>
</evidence>
<dbReference type="GO" id="GO:0042597">
    <property type="term" value="C:periplasmic space"/>
    <property type="evidence" value="ECO:0007669"/>
    <property type="project" value="UniProtKB-SubCell"/>
</dbReference>
<evidence type="ECO:0000256" key="3">
    <source>
        <dbReference type="ARBA" id="ARBA00014754"/>
    </source>
</evidence>
<keyword evidence="4" id="KW-0732">Signal</keyword>
<dbReference type="CDD" id="cd11614">
    <property type="entry name" value="SAF_CpaB_FlgA_like"/>
    <property type="match status" value="1"/>
</dbReference>
<comment type="function">
    <text evidence="6 7">Involved in the assembly process of the P-ring formation. It may associate with FlgF on the rod constituting a structure essential for the P-ring assembly or may act as a modulator protein for the P-ring assembly.</text>
</comment>
<reference evidence="9 10" key="1">
    <citation type="submission" date="2020-08" db="EMBL/GenBank/DDBJ databases">
        <title>Functional genomics of gut bacteria from endangered species of beetles.</title>
        <authorList>
            <person name="Carlos-Shanley C."/>
        </authorList>
    </citation>
    <scope>NUCLEOTIDE SEQUENCE [LARGE SCALE GENOMIC DNA]</scope>
    <source>
        <strain evidence="9 10">S00202</strain>
    </source>
</reference>
<evidence type="ECO:0000256" key="2">
    <source>
        <dbReference type="ARBA" id="ARBA00010474"/>
    </source>
</evidence>
<dbReference type="Pfam" id="PF13144">
    <property type="entry name" value="ChapFlgA"/>
    <property type="match status" value="1"/>
</dbReference>
<dbReference type="InterPro" id="IPR017585">
    <property type="entry name" value="SAF_FlgA"/>
</dbReference>
<organism evidence="9 10">
    <name type="scientific">Pseudomonas fluvialis</name>
    <dbReference type="NCBI Taxonomy" id="1793966"/>
    <lineage>
        <taxon>Bacteria</taxon>
        <taxon>Pseudomonadati</taxon>
        <taxon>Pseudomonadota</taxon>
        <taxon>Gammaproteobacteria</taxon>
        <taxon>Pseudomonadales</taxon>
        <taxon>Pseudomonadaceae</taxon>
        <taxon>Pseudomonas</taxon>
    </lineage>
</organism>